<sequence length="84" mass="9712">MRYSVCAFQEIETIAGPDERPIRPIDAGTSEKAEKIARELYKEGEYSSIYIHYTHPSSDCYWNPGVGFEPVAKNWLRHFEDEAN</sequence>
<dbReference type="Proteomes" id="UP000640274">
    <property type="component" value="Unassembled WGS sequence"/>
</dbReference>
<protein>
    <submittedName>
        <fullName evidence="1">Uncharacterized protein</fullName>
    </submittedName>
</protein>
<keyword evidence="2" id="KW-1185">Reference proteome</keyword>
<dbReference type="RefSeq" id="WP_199019109.1">
    <property type="nucleotide sequence ID" value="NZ_JAELUP010000032.1"/>
</dbReference>
<evidence type="ECO:0000313" key="1">
    <source>
        <dbReference type="EMBL" id="MBJ6361553.1"/>
    </source>
</evidence>
<gene>
    <name evidence="1" type="ORF">JFN88_09590</name>
</gene>
<comment type="caution">
    <text evidence="1">The sequence shown here is derived from an EMBL/GenBank/DDBJ whole genome shotgun (WGS) entry which is preliminary data.</text>
</comment>
<proteinExistence type="predicted"/>
<reference evidence="1" key="1">
    <citation type="submission" date="2020-12" db="EMBL/GenBank/DDBJ databases">
        <authorList>
            <person name="Huq M.A."/>
        </authorList>
    </citation>
    <scope>NUCLEOTIDE SEQUENCE</scope>
    <source>
        <strain evidence="1">MAHUQ-46</strain>
    </source>
</reference>
<dbReference type="EMBL" id="JAELUP010000032">
    <property type="protein sequence ID" value="MBJ6361553.1"/>
    <property type="molecule type" value="Genomic_DNA"/>
</dbReference>
<dbReference type="AlphaFoldDB" id="A0A934MQ59"/>
<organism evidence="1 2">
    <name type="scientific">Paenibacillus roseus</name>
    <dbReference type="NCBI Taxonomy" id="2798579"/>
    <lineage>
        <taxon>Bacteria</taxon>
        <taxon>Bacillati</taxon>
        <taxon>Bacillota</taxon>
        <taxon>Bacilli</taxon>
        <taxon>Bacillales</taxon>
        <taxon>Paenibacillaceae</taxon>
        <taxon>Paenibacillus</taxon>
    </lineage>
</organism>
<accession>A0A934MQ59</accession>
<evidence type="ECO:0000313" key="2">
    <source>
        <dbReference type="Proteomes" id="UP000640274"/>
    </source>
</evidence>
<name>A0A934MQ59_9BACL</name>